<feature type="region of interest" description="Disordered" evidence="7">
    <location>
        <begin position="370"/>
        <end position="393"/>
    </location>
</feature>
<reference evidence="10 11" key="1">
    <citation type="submission" date="2018-09" db="EMBL/GenBank/DDBJ databases">
        <title>Genomic Encyclopedia of Archaeal and Bacterial Type Strains, Phase II (KMG-II): from individual species to whole genera.</title>
        <authorList>
            <person name="Goeker M."/>
        </authorList>
    </citation>
    <scope>NUCLEOTIDE SEQUENCE [LARGE SCALE GENOMIC DNA]</scope>
    <source>
        <strain evidence="10 11">DSM 13151</strain>
    </source>
</reference>
<dbReference type="InterPro" id="IPR000923">
    <property type="entry name" value="BlueCu_1"/>
</dbReference>
<feature type="domain" description="DUF5059" evidence="9">
    <location>
        <begin position="62"/>
        <end position="296"/>
    </location>
</feature>
<evidence type="ECO:0000256" key="6">
    <source>
        <dbReference type="ARBA" id="ARBA00023136"/>
    </source>
</evidence>
<gene>
    <name evidence="10" type="ORF">ATJ93_0511</name>
</gene>
<keyword evidence="3" id="KW-0479">Metal-binding</keyword>
<dbReference type="InterPro" id="IPR008972">
    <property type="entry name" value="Cupredoxin"/>
</dbReference>
<feature type="compositionally biased region" description="Basic and acidic residues" evidence="7">
    <location>
        <begin position="371"/>
        <end position="391"/>
    </location>
</feature>
<protein>
    <submittedName>
        <fullName evidence="10">Plastocyanin</fullName>
    </submittedName>
</protein>
<feature type="compositionally biased region" description="Low complexity" evidence="7">
    <location>
        <begin position="20"/>
        <end position="34"/>
    </location>
</feature>
<dbReference type="PANTHER" id="PTHR34192:SF10">
    <property type="entry name" value="PLASTOCYANIN MAJOR ISOFORM, CHLOROPLASTIC-RELATED"/>
    <property type="match status" value="1"/>
</dbReference>
<organism evidence="10 11">
    <name type="scientific">Halopiger aswanensis</name>
    <dbReference type="NCBI Taxonomy" id="148449"/>
    <lineage>
        <taxon>Archaea</taxon>
        <taxon>Methanobacteriati</taxon>
        <taxon>Methanobacteriota</taxon>
        <taxon>Stenosarchaea group</taxon>
        <taxon>Halobacteria</taxon>
        <taxon>Halobacteriales</taxon>
        <taxon>Natrialbaceae</taxon>
        <taxon>Halopiger</taxon>
    </lineage>
</organism>
<proteinExistence type="predicted"/>
<evidence type="ECO:0000256" key="7">
    <source>
        <dbReference type="SAM" id="MobiDB-lite"/>
    </source>
</evidence>
<keyword evidence="6" id="KW-0472">Membrane</keyword>
<keyword evidence="2" id="KW-0813">Transport</keyword>
<dbReference type="OrthoDB" id="4392at2157"/>
<comment type="caution">
    <text evidence="10">The sequence shown here is derived from an EMBL/GenBank/DDBJ whole genome shotgun (WGS) entry which is preliminary data.</text>
</comment>
<dbReference type="AlphaFoldDB" id="A0A419WPT9"/>
<evidence type="ECO:0000259" key="9">
    <source>
        <dbReference type="Pfam" id="PF16502"/>
    </source>
</evidence>
<dbReference type="GO" id="GO:0005507">
    <property type="term" value="F:copper ion binding"/>
    <property type="evidence" value="ECO:0007669"/>
    <property type="project" value="InterPro"/>
</dbReference>
<dbReference type="RefSeq" id="WP_120243051.1">
    <property type="nucleotide sequence ID" value="NZ_RAPO01000001.1"/>
</dbReference>
<evidence type="ECO:0000259" key="8">
    <source>
        <dbReference type="Pfam" id="PF00127"/>
    </source>
</evidence>
<evidence type="ECO:0000313" key="10">
    <source>
        <dbReference type="EMBL" id="RKD97523.1"/>
    </source>
</evidence>
<dbReference type="GO" id="GO:0009055">
    <property type="term" value="F:electron transfer activity"/>
    <property type="evidence" value="ECO:0007669"/>
    <property type="project" value="InterPro"/>
</dbReference>
<feature type="compositionally biased region" description="Acidic residues" evidence="7">
    <location>
        <begin position="35"/>
        <end position="54"/>
    </location>
</feature>
<dbReference type="PROSITE" id="PS51257">
    <property type="entry name" value="PROKAR_LIPOPROTEIN"/>
    <property type="match status" value="1"/>
</dbReference>
<sequence>MATRRKLLALSAAVAGTAVAGCTGGSDETGTNDSDSGDDDSNSSDSSGSEEDEMAAGPELGVAAEWNAIRARTADALALGIAEEFEVGGSVVGDTLARFEAATAEWGAHEQLEETDHEFYEEFEEAVEELRLEGLDEGDLERVRTEVGLADEQLQAAQRARLEEANALALEMALFGARVADIDVLATAGHFGAAETLAEETDERWESATVHDELSGTNGDLYAAFEGELPTLAEAASDENGDDVASAADAALTAAVDAAYELAADDAAAHAAQLATMQARAWDAAVLNDLEGVDAEAAADVMRDTFGRFESARSHEALEEADHATYEAFESELEAYIEALAAGEGVDEAASNFAAAAQRAQFAVAGALEEAPGKGGEHGHEHEDGHGHQEDLEGGPNVVDGVPEDADHVVEMHAVSFEPAEITISAGDTVAWEFVEGEPHSVTAYEDDIPEDAEYWASGDFESEDAAREGWDDGVGAVVDGQSYVRTFETVGEHEYVCIPHEAAGMTGTIVVE</sequence>
<keyword evidence="5" id="KW-0186">Copper</keyword>
<accession>A0A419WPT9</accession>
<dbReference type="Gene3D" id="2.60.40.420">
    <property type="entry name" value="Cupredoxins - blue copper proteins"/>
    <property type="match status" value="1"/>
</dbReference>
<dbReference type="Pfam" id="PF00127">
    <property type="entry name" value="Copper-bind"/>
    <property type="match status" value="1"/>
</dbReference>
<evidence type="ECO:0000256" key="4">
    <source>
        <dbReference type="ARBA" id="ARBA00022982"/>
    </source>
</evidence>
<dbReference type="PANTHER" id="PTHR34192">
    <property type="entry name" value="PLASTOCYANIN MAJOR ISOFORM, CHLOROPLASTIC-RELATED"/>
    <property type="match status" value="1"/>
</dbReference>
<keyword evidence="11" id="KW-1185">Reference proteome</keyword>
<evidence type="ECO:0000313" key="11">
    <source>
        <dbReference type="Proteomes" id="UP000283805"/>
    </source>
</evidence>
<dbReference type="GO" id="GO:0016020">
    <property type="term" value="C:membrane"/>
    <property type="evidence" value="ECO:0007669"/>
    <property type="project" value="UniProtKB-SubCell"/>
</dbReference>
<evidence type="ECO:0000256" key="5">
    <source>
        <dbReference type="ARBA" id="ARBA00023008"/>
    </source>
</evidence>
<dbReference type="CDD" id="cd04220">
    <property type="entry name" value="Halocyanin"/>
    <property type="match status" value="1"/>
</dbReference>
<dbReference type="InterPro" id="IPR032445">
    <property type="entry name" value="DUF5059"/>
</dbReference>
<feature type="region of interest" description="Disordered" evidence="7">
    <location>
        <begin position="20"/>
        <end position="55"/>
    </location>
</feature>
<dbReference type="Proteomes" id="UP000283805">
    <property type="component" value="Unassembled WGS sequence"/>
</dbReference>
<dbReference type="EMBL" id="RAPO01000001">
    <property type="protein sequence ID" value="RKD97523.1"/>
    <property type="molecule type" value="Genomic_DNA"/>
</dbReference>
<keyword evidence="4" id="KW-0249">Electron transport</keyword>
<evidence type="ECO:0000256" key="1">
    <source>
        <dbReference type="ARBA" id="ARBA00004370"/>
    </source>
</evidence>
<feature type="domain" description="Blue (type 1) copper" evidence="8">
    <location>
        <begin position="410"/>
        <end position="513"/>
    </location>
</feature>
<evidence type="ECO:0000256" key="2">
    <source>
        <dbReference type="ARBA" id="ARBA00022448"/>
    </source>
</evidence>
<evidence type="ECO:0000256" key="3">
    <source>
        <dbReference type="ARBA" id="ARBA00022723"/>
    </source>
</evidence>
<dbReference type="SUPFAM" id="SSF49503">
    <property type="entry name" value="Cupredoxins"/>
    <property type="match status" value="1"/>
</dbReference>
<comment type="subcellular location">
    <subcellularLocation>
        <location evidence="1">Membrane</location>
    </subcellularLocation>
</comment>
<dbReference type="Pfam" id="PF16502">
    <property type="entry name" value="DUF5059"/>
    <property type="match status" value="1"/>
</dbReference>
<name>A0A419WPT9_9EURY</name>